<dbReference type="PANTHER" id="PTHR34857:SF2">
    <property type="entry name" value="SLL0384 PROTEIN"/>
    <property type="match status" value="1"/>
</dbReference>
<dbReference type="EMBL" id="LNQE01001599">
    <property type="protein sequence ID" value="KUG14961.1"/>
    <property type="molecule type" value="Genomic_DNA"/>
</dbReference>
<gene>
    <name evidence="7" type="ORF">ASZ90_015381</name>
</gene>
<keyword evidence="4 6" id="KW-1133">Transmembrane helix</keyword>
<proteinExistence type="predicted"/>
<evidence type="ECO:0000256" key="5">
    <source>
        <dbReference type="ARBA" id="ARBA00023136"/>
    </source>
</evidence>
<dbReference type="PANTHER" id="PTHR34857">
    <property type="entry name" value="SLL0384 PROTEIN"/>
    <property type="match status" value="1"/>
</dbReference>
<dbReference type="AlphaFoldDB" id="A0A0W8F2A1"/>
<dbReference type="InterPro" id="IPR003339">
    <property type="entry name" value="ABC/ECF_trnsptr_transmembrane"/>
</dbReference>
<organism evidence="7">
    <name type="scientific">hydrocarbon metagenome</name>
    <dbReference type="NCBI Taxonomy" id="938273"/>
    <lineage>
        <taxon>unclassified sequences</taxon>
        <taxon>metagenomes</taxon>
        <taxon>ecological metagenomes</taxon>
    </lineage>
</organism>
<evidence type="ECO:0000256" key="1">
    <source>
        <dbReference type="ARBA" id="ARBA00004651"/>
    </source>
</evidence>
<feature type="transmembrane region" description="Helical" evidence="6">
    <location>
        <begin position="75"/>
        <end position="92"/>
    </location>
</feature>
<dbReference type="Pfam" id="PF02361">
    <property type="entry name" value="CbiQ"/>
    <property type="match status" value="1"/>
</dbReference>
<dbReference type="InterPro" id="IPR012809">
    <property type="entry name" value="ECF_CbiQ"/>
</dbReference>
<evidence type="ECO:0000256" key="3">
    <source>
        <dbReference type="ARBA" id="ARBA00022692"/>
    </source>
</evidence>
<dbReference type="GO" id="GO:0043190">
    <property type="term" value="C:ATP-binding cassette (ABC) transporter complex"/>
    <property type="evidence" value="ECO:0007669"/>
    <property type="project" value="InterPro"/>
</dbReference>
<protein>
    <submittedName>
        <fullName evidence="7">Transmembrane component nikq of energizing module of nickel ecf transporter</fullName>
    </submittedName>
</protein>
<evidence type="ECO:0000313" key="7">
    <source>
        <dbReference type="EMBL" id="KUG14961.1"/>
    </source>
</evidence>
<comment type="subcellular location">
    <subcellularLocation>
        <location evidence="1">Cell membrane</location>
        <topology evidence="1">Multi-pass membrane protein</topology>
    </subcellularLocation>
</comment>
<dbReference type="GO" id="GO:0006824">
    <property type="term" value="P:cobalt ion transport"/>
    <property type="evidence" value="ECO:0007669"/>
    <property type="project" value="InterPro"/>
</dbReference>
<evidence type="ECO:0000256" key="2">
    <source>
        <dbReference type="ARBA" id="ARBA00022475"/>
    </source>
</evidence>
<sequence>MIEDLFFLEKQAYQKSPVHSLDARVKIIIAFAAIIAIVAVPYSTVIYTVGAVFFLFVALLWAASGLSPRVYFKRLAIILPFGLFLVIFQIFFKNPYYETFTTLATLPFGIEVYAESVQFASILLVKFLVSVSCIILLSSTTRTQDLLEGAGRLGLPAEFTLVLGMMLRYLYVFGYMIRKMTQSLETRCFDPFDRALPYRYRLEKVAYAVGTLFLRSYEQGERTYTAMLCRGYGRESHLYIAKKPLAGRDWVFLSIGMALVVATPILAWTHVLQVF</sequence>
<evidence type="ECO:0000256" key="4">
    <source>
        <dbReference type="ARBA" id="ARBA00022989"/>
    </source>
</evidence>
<feature type="transmembrane region" description="Helical" evidence="6">
    <location>
        <begin position="159"/>
        <end position="177"/>
    </location>
</feature>
<accession>A0A0W8F2A1</accession>
<comment type="caution">
    <text evidence="7">The sequence shown here is derived from an EMBL/GenBank/DDBJ whole genome shotgun (WGS) entry which is preliminary data.</text>
</comment>
<keyword evidence="5 6" id="KW-0472">Membrane</keyword>
<dbReference type="InterPro" id="IPR051611">
    <property type="entry name" value="ECF_transporter_component"/>
</dbReference>
<reference evidence="7" key="1">
    <citation type="journal article" date="2015" name="Proc. Natl. Acad. Sci. U.S.A.">
        <title>Networks of energetic and metabolic interactions define dynamics in microbial communities.</title>
        <authorList>
            <person name="Embree M."/>
            <person name="Liu J.K."/>
            <person name="Al-Bassam M.M."/>
            <person name="Zengler K."/>
        </authorList>
    </citation>
    <scope>NUCLEOTIDE SEQUENCE</scope>
</reference>
<dbReference type="NCBIfam" id="TIGR02454">
    <property type="entry name" value="ECF_T_CbiQ"/>
    <property type="match status" value="1"/>
</dbReference>
<evidence type="ECO:0000256" key="6">
    <source>
        <dbReference type="SAM" id="Phobius"/>
    </source>
</evidence>
<name>A0A0W8F2A1_9ZZZZ</name>
<feature type="transmembrane region" description="Helical" evidence="6">
    <location>
        <begin position="250"/>
        <end position="272"/>
    </location>
</feature>
<feature type="transmembrane region" description="Helical" evidence="6">
    <location>
        <begin position="45"/>
        <end position="63"/>
    </location>
</feature>
<keyword evidence="2" id="KW-1003">Cell membrane</keyword>
<keyword evidence="3 6" id="KW-0812">Transmembrane</keyword>
<dbReference type="CDD" id="cd16914">
    <property type="entry name" value="EcfT"/>
    <property type="match status" value="1"/>
</dbReference>